<dbReference type="Pfam" id="PF02441">
    <property type="entry name" value="Flavoprotein"/>
    <property type="match status" value="1"/>
</dbReference>
<feature type="binding site" evidence="3">
    <location>
        <position position="298"/>
    </location>
    <ligand>
        <name>CTP</name>
        <dbReference type="ChEBI" id="CHEBI:37563"/>
    </ligand>
</feature>
<feature type="binding site" evidence="3">
    <location>
        <position position="332"/>
    </location>
    <ligand>
        <name>CTP</name>
        <dbReference type="ChEBI" id="CHEBI:37563"/>
    </ligand>
</feature>
<keyword evidence="3" id="KW-0511">Multifunctional enzyme</keyword>
<comment type="caution">
    <text evidence="3">Lacks conserved residue(s) required for the propagation of feature annotation.</text>
</comment>
<feature type="binding site" evidence="3">
    <location>
        <position position="346"/>
    </location>
    <ligand>
        <name>CTP</name>
        <dbReference type="ChEBI" id="CHEBI:37563"/>
    </ligand>
</feature>
<keyword evidence="3 4" id="KW-0436">Ligase</keyword>
<keyword evidence="3" id="KW-0479">Metal-binding</keyword>
<dbReference type="InterPro" id="IPR036551">
    <property type="entry name" value="Flavin_trans-like"/>
</dbReference>
<sequence length="408" mass="43811">MIDGKNIVVGVSGGIAAYKAVELVSRLKKAGATVYVIMTKAATEFVTPLTFRELSGNPVAVDLWSEVKHWNVEHIALASTADLFVVAPATANIIGKVANGIADDMLSTTIMATKAPVIMAPAMNTNMYNNPLVQQNIAKLTALGYFFIEPASGMLACGVEGQGRLPEPACIVDYIVAFMKKQLANPANRVEKNDLAGRKVIVTAGGTREPLDPVRYIGNRSSGKMGYALAEAAKARGAQVTLISGPTKLRPPEGVAYVPVETAAEMRQAVLAEYQGADIVIKAAAVADYKPQQVALQKIKKAGDTLTLVLEKNPDILLELGQHKNQQILVGFAAETESLLEHAGDKLMRKNLDMIVANDVTQAGAGFNADTNIVKLLYRDGRIEEITQMTKRELADVIFDKIQQIAKK</sequence>
<dbReference type="UniPathway" id="UPA00241">
    <property type="reaction ID" value="UER00353"/>
</dbReference>
<dbReference type="GO" id="GO:0010181">
    <property type="term" value="F:FMN binding"/>
    <property type="evidence" value="ECO:0007669"/>
    <property type="project" value="UniProtKB-UniRule"/>
</dbReference>
<accession>A0A1M6ARJ0</accession>
<dbReference type="NCBIfam" id="TIGR00521">
    <property type="entry name" value="coaBC_dfp"/>
    <property type="match status" value="1"/>
</dbReference>
<dbReference type="EMBL" id="FQZD01000004">
    <property type="protein sequence ID" value="SHI39075.1"/>
    <property type="molecule type" value="Genomic_DNA"/>
</dbReference>
<comment type="cofactor">
    <cofactor evidence="3">
        <name>FMN</name>
        <dbReference type="ChEBI" id="CHEBI:58210"/>
    </cofactor>
    <text evidence="3">Binds 1 FMN per subunit.</text>
</comment>
<dbReference type="InterPro" id="IPR005252">
    <property type="entry name" value="CoaBC"/>
</dbReference>
<proteinExistence type="inferred from homology"/>
<dbReference type="GO" id="GO:0071513">
    <property type="term" value="C:phosphopantothenoylcysteine decarboxylase complex"/>
    <property type="evidence" value="ECO:0007669"/>
    <property type="project" value="TreeGrafter"/>
</dbReference>
<dbReference type="Gene3D" id="3.40.50.10300">
    <property type="entry name" value="CoaB-like"/>
    <property type="match status" value="1"/>
</dbReference>
<dbReference type="RefSeq" id="WP_149733178.1">
    <property type="nucleotide sequence ID" value="NZ_FQZD01000004.1"/>
</dbReference>
<comment type="cofactor">
    <cofactor evidence="3">
        <name>Mg(2+)</name>
        <dbReference type="ChEBI" id="CHEBI:18420"/>
    </cofactor>
</comment>
<feature type="region of interest" description="Phosphopantothenoylcysteine decarboxylase" evidence="3">
    <location>
        <begin position="1"/>
        <end position="199"/>
    </location>
</feature>
<dbReference type="PANTHER" id="PTHR14359">
    <property type="entry name" value="HOMO-OLIGOMERIC FLAVIN CONTAINING CYS DECARBOXYLASE FAMILY"/>
    <property type="match status" value="1"/>
</dbReference>
<dbReference type="Gene3D" id="3.40.50.1950">
    <property type="entry name" value="Flavin prenyltransferase-like"/>
    <property type="match status" value="1"/>
</dbReference>
<dbReference type="GO" id="GO:0004632">
    <property type="term" value="F:phosphopantothenate--cysteine ligase activity"/>
    <property type="evidence" value="ECO:0007669"/>
    <property type="project" value="UniProtKB-UniRule"/>
</dbReference>
<keyword evidence="8" id="KW-1185">Reference proteome</keyword>
<dbReference type="GO" id="GO:0015937">
    <property type="term" value="P:coenzyme A biosynthetic process"/>
    <property type="evidence" value="ECO:0007669"/>
    <property type="project" value="UniProtKB-UniRule"/>
</dbReference>
<keyword evidence="3 4" id="KW-0285">Flavoprotein</keyword>
<dbReference type="Pfam" id="PF04127">
    <property type="entry name" value="DFP"/>
    <property type="match status" value="1"/>
</dbReference>
<evidence type="ECO:0000256" key="1">
    <source>
        <dbReference type="ARBA" id="ARBA00022793"/>
    </source>
</evidence>
<dbReference type="GO" id="GO:0046872">
    <property type="term" value="F:metal ion binding"/>
    <property type="evidence" value="ECO:0007669"/>
    <property type="project" value="UniProtKB-KW"/>
</dbReference>
<comment type="similarity">
    <text evidence="3 4">In the C-terminal section; belongs to the PPC synthetase family.</text>
</comment>
<comment type="similarity">
    <text evidence="3 4">In the N-terminal section; belongs to the HFCD (homo-oligomeric flavin containing Cys decarboxylase) superfamily.</text>
</comment>
<dbReference type="Proteomes" id="UP000322917">
    <property type="component" value="Unassembled WGS sequence"/>
</dbReference>
<feature type="binding site" evidence="3">
    <location>
        <position position="288"/>
    </location>
    <ligand>
        <name>CTP</name>
        <dbReference type="ChEBI" id="CHEBI:37563"/>
    </ligand>
</feature>
<evidence type="ECO:0000313" key="8">
    <source>
        <dbReference type="Proteomes" id="UP000322917"/>
    </source>
</evidence>
<comment type="pathway">
    <text evidence="3 4">Cofactor biosynthesis; coenzyme A biosynthesis; CoA from (R)-pantothenate: step 3/5.</text>
</comment>
<dbReference type="EC" id="6.3.2.5" evidence="3"/>
<comment type="function">
    <text evidence="4">Catalyzes two steps in the biosynthesis of coenzyme A. In the first step cysteine is conjugated to 4'-phosphopantothenate to form 4-phosphopantothenoylcysteine, in the latter compound is decarboxylated to form 4'-phosphopantotheine.</text>
</comment>
<gene>
    <name evidence="3" type="primary">coaBC</name>
    <name evidence="7" type="ORF">SAMN02745170_00262</name>
</gene>
<dbReference type="InterPro" id="IPR007085">
    <property type="entry name" value="DNA/pantothenate-metab_flavo_C"/>
</dbReference>
<dbReference type="EC" id="4.1.1.36" evidence="3"/>
<feature type="active site" description="Proton donor" evidence="3">
    <location>
        <position position="157"/>
    </location>
</feature>
<keyword evidence="2 3" id="KW-0456">Lyase</keyword>
<dbReference type="SUPFAM" id="SSF52507">
    <property type="entry name" value="Homo-oligomeric flavin-containing Cys decarboxylases, HFCD"/>
    <property type="match status" value="1"/>
</dbReference>
<keyword evidence="1 3" id="KW-0210">Decarboxylase</keyword>
<dbReference type="PANTHER" id="PTHR14359:SF6">
    <property type="entry name" value="PHOSPHOPANTOTHENOYLCYSTEINE DECARBOXYLASE"/>
    <property type="match status" value="1"/>
</dbReference>
<comment type="catalytic activity">
    <reaction evidence="3 4">
        <text>(R)-4'-phosphopantothenate + L-cysteine + CTP = N-[(R)-4-phosphopantothenoyl]-L-cysteine + CMP + diphosphate + H(+)</text>
        <dbReference type="Rhea" id="RHEA:19397"/>
        <dbReference type="ChEBI" id="CHEBI:10986"/>
        <dbReference type="ChEBI" id="CHEBI:15378"/>
        <dbReference type="ChEBI" id="CHEBI:33019"/>
        <dbReference type="ChEBI" id="CHEBI:35235"/>
        <dbReference type="ChEBI" id="CHEBI:37563"/>
        <dbReference type="ChEBI" id="CHEBI:59458"/>
        <dbReference type="ChEBI" id="CHEBI:60377"/>
        <dbReference type="EC" id="6.3.2.5"/>
    </reaction>
</comment>
<keyword evidence="3 4" id="KW-0288">FMN</keyword>
<evidence type="ECO:0000313" key="7">
    <source>
        <dbReference type="EMBL" id="SHI39075.1"/>
    </source>
</evidence>
<dbReference type="OrthoDB" id="9802554at2"/>
<feature type="binding site" evidence="3">
    <location>
        <begin position="314"/>
        <end position="317"/>
    </location>
    <ligand>
        <name>CTP</name>
        <dbReference type="ChEBI" id="CHEBI:37563"/>
    </ligand>
</feature>
<dbReference type="GO" id="GO:0004633">
    <property type="term" value="F:phosphopantothenoylcysteine decarboxylase activity"/>
    <property type="evidence" value="ECO:0007669"/>
    <property type="project" value="UniProtKB-UniRule"/>
</dbReference>
<comment type="function">
    <text evidence="3">Catalyzes two sequential steps in the biosynthesis of coenzyme A. In the first step cysteine is conjugated to 4'-phosphopantothenate to form 4-phosphopantothenoylcysteine. In the second step the latter compound is decarboxylated to form 4'-phosphopantotheine.</text>
</comment>
<feature type="domain" description="DNA/pantothenate metabolism flavoprotein C-terminal" evidence="6">
    <location>
        <begin position="195"/>
        <end position="404"/>
    </location>
</feature>
<feature type="binding site" evidence="3">
    <location>
        <position position="350"/>
    </location>
    <ligand>
        <name>CTP</name>
        <dbReference type="ChEBI" id="CHEBI:37563"/>
    </ligand>
</feature>
<evidence type="ECO:0000256" key="3">
    <source>
        <dbReference type="HAMAP-Rule" id="MF_02225"/>
    </source>
</evidence>
<organism evidence="7 8">
    <name type="scientific">Propionispora hippei DSM 15287</name>
    <dbReference type="NCBI Taxonomy" id="1123003"/>
    <lineage>
        <taxon>Bacteria</taxon>
        <taxon>Bacillati</taxon>
        <taxon>Bacillota</taxon>
        <taxon>Negativicutes</taxon>
        <taxon>Selenomonadales</taxon>
        <taxon>Sporomusaceae</taxon>
        <taxon>Propionispora</taxon>
    </lineage>
</organism>
<evidence type="ECO:0000256" key="2">
    <source>
        <dbReference type="ARBA" id="ARBA00023239"/>
    </source>
</evidence>
<evidence type="ECO:0000259" key="6">
    <source>
        <dbReference type="Pfam" id="PF04127"/>
    </source>
</evidence>
<dbReference type="AlphaFoldDB" id="A0A1M6ARJ0"/>
<evidence type="ECO:0000256" key="4">
    <source>
        <dbReference type="RuleBase" id="RU364078"/>
    </source>
</evidence>
<dbReference type="HAMAP" id="MF_02225">
    <property type="entry name" value="CoaBC"/>
    <property type="match status" value="1"/>
</dbReference>
<dbReference type="InterPro" id="IPR003382">
    <property type="entry name" value="Flavoprotein"/>
</dbReference>
<name>A0A1M6ARJ0_9FIRM</name>
<evidence type="ECO:0000259" key="5">
    <source>
        <dbReference type="Pfam" id="PF02441"/>
    </source>
</evidence>
<dbReference type="InterPro" id="IPR035929">
    <property type="entry name" value="CoaB-like_sf"/>
</dbReference>
<dbReference type="SUPFAM" id="SSF102645">
    <property type="entry name" value="CoaB-like"/>
    <property type="match status" value="1"/>
</dbReference>
<comment type="pathway">
    <text evidence="3 4">Cofactor biosynthesis; coenzyme A biosynthesis; CoA from (R)-pantothenate: step 2/5.</text>
</comment>
<reference evidence="7 8" key="1">
    <citation type="submission" date="2016-11" db="EMBL/GenBank/DDBJ databases">
        <authorList>
            <person name="Varghese N."/>
            <person name="Submissions S."/>
        </authorList>
    </citation>
    <scope>NUCLEOTIDE SEQUENCE [LARGE SCALE GENOMIC DNA]</scope>
    <source>
        <strain evidence="7 8">DSM 15287</strain>
    </source>
</reference>
<dbReference type="GO" id="GO:0015941">
    <property type="term" value="P:pantothenate catabolic process"/>
    <property type="evidence" value="ECO:0007669"/>
    <property type="project" value="InterPro"/>
</dbReference>
<keyword evidence="3" id="KW-0460">Magnesium</keyword>
<feature type="region of interest" description="Phosphopantothenate--cysteine ligase" evidence="3">
    <location>
        <begin position="200"/>
        <end position="408"/>
    </location>
</feature>
<protein>
    <recommendedName>
        <fullName evidence="3">Coenzyme A biosynthesis bifunctional protein CoaBC</fullName>
    </recommendedName>
    <alternativeName>
        <fullName evidence="3">DNA/pantothenate metabolism flavoprotein</fullName>
    </alternativeName>
    <alternativeName>
        <fullName evidence="3">Phosphopantothenoylcysteine synthetase/decarboxylase</fullName>
        <shortName evidence="3">PPCS-PPCDC</shortName>
    </alternativeName>
    <domain>
        <recommendedName>
            <fullName evidence="3">Phosphopantothenoylcysteine decarboxylase</fullName>
            <shortName evidence="3">PPC decarboxylase</shortName>
            <shortName evidence="3">PPC-DC</shortName>
            <ecNumber evidence="3">4.1.1.36</ecNumber>
        </recommendedName>
        <alternativeName>
            <fullName evidence="3">CoaC</fullName>
        </alternativeName>
    </domain>
    <domain>
        <recommendedName>
            <fullName evidence="3">Phosphopantothenate--cysteine ligase</fullName>
            <ecNumber evidence="3">6.3.2.5</ecNumber>
        </recommendedName>
        <alternativeName>
            <fullName evidence="3">CoaB</fullName>
        </alternativeName>
        <alternativeName>
            <fullName evidence="3">Phosphopantothenoylcysteine synthetase</fullName>
            <shortName evidence="3">PPC synthetase</shortName>
            <shortName evidence="3">PPC-S</shortName>
        </alternativeName>
    </domain>
</protein>
<comment type="catalytic activity">
    <reaction evidence="3 4">
        <text>N-[(R)-4-phosphopantothenoyl]-L-cysteine + H(+) = (R)-4'-phosphopantetheine + CO2</text>
        <dbReference type="Rhea" id="RHEA:16793"/>
        <dbReference type="ChEBI" id="CHEBI:15378"/>
        <dbReference type="ChEBI" id="CHEBI:16526"/>
        <dbReference type="ChEBI" id="CHEBI:59458"/>
        <dbReference type="ChEBI" id="CHEBI:61723"/>
        <dbReference type="EC" id="4.1.1.36"/>
    </reaction>
</comment>
<feature type="domain" description="Flavoprotein" evidence="5">
    <location>
        <begin position="5"/>
        <end position="176"/>
    </location>
</feature>